<keyword evidence="5" id="KW-1185">Reference proteome</keyword>
<dbReference type="GO" id="GO:0004553">
    <property type="term" value="F:hydrolase activity, hydrolyzing O-glycosyl compounds"/>
    <property type="evidence" value="ECO:0007669"/>
    <property type="project" value="InterPro"/>
</dbReference>
<dbReference type="InterPro" id="IPR033132">
    <property type="entry name" value="GH_1_N_CS"/>
</dbReference>
<dbReference type="Proteomes" id="UP001159641">
    <property type="component" value="Unassembled WGS sequence"/>
</dbReference>
<dbReference type="PANTHER" id="PTHR10353">
    <property type="entry name" value="GLYCOSYL HYDROLASE"/>
    <property type="match status" value="1"/>
</dbReference>
<feature type="compositionally biased region" description="Low complexity" evidence="2">
    <location>
        <begin position="103"/>
        <end position="118"/>
    </location>
</feature>
<name>A0AB34GZQ5_ESCRO</name>
<evidence type="ECO:0000313" key="4">
    <source>
        <dbReference type="EMBL" id="KAJ8785583.1"/>
    </source>
</evidence>
<comment type="caution">
    <text evidence="4">The sequence shown here is derived from an EMBL/GenBank/DDBJ whole genome shotgun (WGS) entry which is preliminary data.</text>
</comment>
<dbReference type="Pfam" id="PF00232">
    <property type="entry name" value="Glyco_hydro_1"/>
    <property type="match status" value="1"/>
</dbReference>
<dbReference type="GO" id="GO:0008543">
    <property type="term" value="P:fibroblast growth factor receptor signaling pathway"/>
    <property type="evidence" value="ECO:0007669"/>
    <property type="project" value="TreeGrafter"/>
</dbReference>
<feature type="chain" id="PRO_5044336562" description="Lactase-like protein" evidence="3">
    <location>
        <begin position="32"/>
        <end position="353"/>
    </location>
</feature>
<dbReference type="EMBL" id="JAIQCJ010002014">
    <property type="protein sequence ID" value="KAJ8785583.1"/>
    <property type="molecule type" value="Genomic_DNA"/>
</dbReference>
<evidence type="ECO:0000313" key="5">
    <source>
        <dbReference type="Proteomes" id="UP001159641"/>
    </source>
</evidence>
<dbReference type="GO" id="GO:0005975">
    <property type="term" value="P:carbohydrate metabolic process"/>
    <property type="evidence" value="ECO:0007669"/>
    <property type="project" value="InterPro"/>
</dbReference>
<dbReference type="PROSITE" id="PS00653">
    <property type="entry name" value="GLYCOSYL_HYDROL_F1_2"/>
    <property type="match status" value="1"/>
</dbReference>
<dbReference type="AlphaFoldDB" id="A0AB34GZQ5"/>
<feature type="compositionally biased region" description="Basic and acidic residues" evidence="2">
    <location>
        <begin position="341"/>
        <end position="353"/>
    </location>
</feature>
<organism evidence="4 5">
    <name type="scientific">Eschrichtius robustus</name>
    <name type="common">California gray whale</name>
    <name type="synonym">Eschrichtius gibbosus</name>
    <dbReference type="NCBI Taxonomy" id="9764"/>
    <lineage>
        <taxon>Eukaryota</taxon>
        <taxon>Metazoa</taxon>
        <taxon>Chordata</taxon>
        <taxon>Craniata</taxon>
        <taxon>Vertebrata</taxon>
        <taxon>Euteleostomi</taxon>
        <taxon>Mammalia</taxon>
        <taxon>Eutheria</taxon>
        <taxon>Laurasiatheria</taxon>
        <taxon>Artiodactyla</taxon>
        <taxon>Whippomorpha</taxon>
        <taxon>Cetacea</taxon>
        <taxon>Mysticeti</taxon>
        <taxon>Eschrichtiidae</taxon>
        <taxon>Eschrichtius</taxon>
    </lineage>
</organism>
<feature type="region of interest" description="Disordered" evidence="2">
    <location>
        <begin position="93"/>
        <end position="118"/>
    </location>
</feature>
<evidence type="ECO:0000256" key="1">
    <source>
        <dbReference type="RuleBase" id="RU003690"/>
    </source>
</evidence>
<sequence length="353" mass="38867">MPAHAPPRRPRLRTPPLLLLLLALGGRRLRAEPGDGAQTWARFARPAAPGAAGLFHDTFPDGFHWAVGSAAYQTEGGWRQHGKGASIWDTFTHRPPAPPGDPPVAGLPSGAPSLSPPATGDVASDGYNNVFRDTEGLRELGVTHYRFSISWARVFPNGSAGAPNREGLRYYRRLLERLRELGVQPVVTLYHWDLPQRLQDAYGGWANRALADHFRDYAELCFRHFGGQVKYWITIDNPYVVAWHGYATGRLAPGVQGSPRLGYLVAHNLLLDSVTWCKERGNYCSRVAVCSANQGGGSLRNRAEQGCLWELPVSIALTKGLRTVEMTEDTRRSVRGGAKARVGEEGKDMKQEK</sequence>
<keyword evidence="3" id="KW-0732">Signal</keyword>
<dbReference type="InterPro" id="IPR017853">
    <property type="entry name" value="GH"/>
</dbReference>
<evidence type="ECO:0000256" key="3">
    <source>
        <dbReference type="SAM" id="SignalP"/>
    </source>
</evidence>
<evidence type="ECO:0008006" key="6">
    <source>
        <dbReference type="Google" id="ProtNLM"/>
    </source>
</evidence>
<reference evidence="4 5" key="1">
    <citation type="submission" date="2022-11" db="EMBL/GenBank/DDBJ databases">
        <title>Whole genome sequence of Eschrichtius robustus ER-17-0199.</title>
        <authorList>
            <person name="Bruniche-Olsen A."/>
            <person name="Black A.N."/>
            <person name="Fields C.J."/>
            <person name="Walden K."/>
            <person name="Dewoody J.A."/>
        </authorList>
    </citation>
    <scope>NUCLEOTIDE SEQUENCE [LARGE SCALE GENOMIC DNA]</scope>
    <source>
        <strain evidence="4">ER-17-0199</strain>
        <tissue evidence="4">Blubber</tissue>
    </source>
</reference>
<feature type="signal peptide" evidence="3">
    <location>
        <begin position="1"/>
        <end position="31"/>
    </location>
</feature>
<gene>
    <name evidence="4" type="ORF">J1605_007180</name>
</gene>
<comment type="similarity">
    <text evidence="1">Belongs to the glycosyl hydrolase 1 family.</text>
</comment>
<dbReference type="PANTHER" id="PTHR10353:SF10">
    <property type="entry name" value="KLOTHO"/>
    <property type="match status" value="1"/>
</dbReference>
<evidence type="ECO:0000256" key="2">
    <source>
        <dbReference type="SAM" id="MobiDB-lite"/>
    </source>
</evidence>
<dbReference type="SUPFAM" id="SSF51445">
    <property type="entry name" value="(Trans)glycosidases"/>
    <property type="match status" value="1"/>
</dbReference>
<proteinExistence type="inferred from homology"/>
<accession>A0AB34GZQ5</accession>
<feature type="region of interest" description="Disordered" evidence="2">
    <location>
        <begin position="328"/>
        <end position="353"/>
    </location>
</feature>
<dbReference type="GO" id="GO:0005104">
    <property type="term" value="F:fibroblast growth factor receptor binding"/>
    <property type="evidence" value="ECO:0007669"/>
    <property type="project" value="TreeGrafter"/>
</dbReference>
<dbReference type="Gene3D" id="3.20.20.80">
    <property type="entry name" value="Glycosidases"/>
    <property type="match status" value="1"/>
</dbReference>
<dbReference type="GO" id="GO:0017134">
    <property type="term" value="F:fibroblast growth factor binding"/>
    <property type="evidence" value="ECO:0007669"/>
    <property type="project" value="TreeGrafter"/>
</dbReference>
<protein>
    <recommendedName>
        <fullName evidence="6">Lactase-like protein</fullName>
    </recommendedName>
</protein>
<dbReference type="InterPro" id="IPR001360">
    <property type="entry name" value="Glyco_hydro_1"/>
</dbReference>